<proteinExistence type="inferred from homology"/>
<comment type="similarity">
    <text evidence="1">Belongs to the peptidase C48 family.</text>
</comment>
<organism evidence="5 6">
    <name type="scientific">Solanum verrucosum</name>
    <dbReference type="NCBI Taxonomy" id="315347"/>
    <lineage>
        <taxon>Eukaryota</taxon>
        <taxon>Viridiplantae</taxon>
        <taxon>Streptophyta</taxon>
        <taxon>Embryophyta</taxon>
        <taxon>Tracheophyta</taxon>
        <taxon>Spermatophyta</taxon>
        <taxon>Magnoliopsida</taxon>
        <taxon>eudicotyledons</taxon>
        <taxon>Gunneridae</taxon>
        <taxon>Pentapetalae</taxon>
        <taxon>asterids</taxon>
        <taxon>lamiids</taxon>
        <taxon>Solanales</taxon>
        <taxon>Solanaceae</taxon>
        <taxon>Solanoideae</taxon>
        <taxon>Solaneae</taxon>
        <taxon>Solanum</taxon>
    </lineage>
</organism>
<dbReference type="InterPro" id="IPR038765">
    <property type="entry name" value="Papain-like_cys_pep_sf"/>
</dbReference>
<dbReference type="InterPro" id="IPR003653">
    <property type="entry name" value="Peptidase_C48_C"/>
</dbReference>
<evidence type="ECO:0000256" key="2">
    <source>
        <dbReference type="ARBA" id="ARBA00022670"/>
    </source>
</evidence>
<feature type="domain" description="Ubiquitin-like protease family profile" evidence="4">
    <location>
        <begin position="36"/>
        <end position="98"/>
    </location>
</feature>
<keyword evidence="3" id="KW-0378">Hydrolase</keyword>
<keyword evidence="6" id="KW-1185">Reference proteome</keyword>
<dbReference type="PANTHER" id="PTHR33022">
    <property type="entry name" value="DUF1985 DOMAIN-CONTAINING PROTEIN"/>
    <property type="match status" value="1"/>
</dbReference>
<dbReference type="EMBL" id="CP133615">
    <property type="protein sequence ID" value="WMV24163.1"/>
    <property type="molecule type" value="Genomic_DNA"/>
</dbReference>
<name>A0AAF0QJB2_SOLVR</name>
<reference evidence="5" key="1">
    <citation type="submission" date="2023-08" db="EMBL/GenBank/DDBJ databases">
        <title>A de novo genome assembly of Solanum verrucosum Schlechtendal, a Mexican diploid species geographically isolated from the other diploid A-genome species in potato relatives.</title>
        <authorList>
            <person name="Hosaka K."/>
        </authorList>
    </citation>
    <scope>NUCLEOTIDE SEQUENCE</scope>
    <source>
        <tissue evidence="5">Young leaves</tissue>
    </source>
</reference>
<sequence>MKNMEKAVDKLATIIPLFLASMGFYGKRLDLYSNKLPAYVDKPQSKLKVVFIKNVPQQDSNSNDCGLYACLFDKYISNGVFYMGLISIDAKYHRKRYATIMWQYGRSKNVDGTISESEVIEMVASKFGGPRIAKEHDIGYCQLSYTKTKKMNFEILVCSLDF</sequence>
<dbReference type="Pfam" id="PF02902">
    <property type="entry name" value="Peptidase_C48"/>
    <property type="match status" value="1"/>
</dbReference>
<dbReference type="GO" id="GO:0006508">
    <property type="term" value="P:proteolysis"/>
    <property type="evidence" value="ECO:0007669"/>
    <property type="project" value="UniProtKB-KW"/>
</dbReference>
<evidence type="ECO:0000313" key="6">
    <source>
        <dbReference type="Proteomes" id="UP001234989"/>
    </source>
</evidence>
<dbReference type="AlphaFoldDB" id="A0AAF0QJB2"/>
<dbReference type="SUPFAM" id="SSF54001">
    <property type="entry name" value="Cysteine proteinases"/>
    <property type="match status" value="1"/>
</dbReference>
<dbReference type="Gene3D" id="3.40.395.10">
    <property type="entry name" value="Adenoviral Proteinase, Chain A"/>
    <property type="match status" value="1"/>
</dbReference>
<dbReference type="GO" id="GO:0008234">
    <property type="term" value="F:cysteine-type peptidase activity"/>
    <property type="evidence" value="ECO:0007669"/>
    <property type="project" value="InterPro"/>
</dbReference>
<dbReference type="Proteomes" id="UP001234989">
    <property type="component" value="Chromosome 4"/>
</dbReference>
<evidence type="ECO:0000256" key="1">
    <source>
        <dbReference type="ARBA" id="ARBA00005234"/>
    </source>
</evidence>
<evidence type="ECO:0000313" key="5">
    <source>
        <dbReference type="EMBL" id="WMV24163.1"/>
    </source>
</evidence>
<evidence type="ECO:0000259" key="4">
    <source>
        <dbReference type="Pfam" id="PF02902"/>
    </source>
</evidence>
<evidence type="ECO:0000256" key="3">
    <source>
        <dbReference type="ARBA" id="ARBA00022801"/>
    </source>
</evidence>
<gene>
    <name evidence="5" type="ORF">MTR67_017548</name>
</gene>
<dbReference type="PANTHER" id="PTHR33022:SF21">
    <property type="entry name" value="UBIQUITIN-LIKE PROTEASE FAMILY PROFILE DOMAIN-CONTAINING PROTEIN"/>
    <property type="match status" value="1"/>
</dbReference>
<keyword evidence="2" id="KW-0645">Protease</keyword>
<protein>
    <recommendedName>
        <fullName evidence="4">Ubiquitin-like protease family profile domain-containing protein</fullName>
    </recommendedName>
</protein>
<accession>A0AAF0QJB2</accession>